<dbReference type="Proteomes" id="UP000247681">
    <property type="component" value="Unassembled WGS sequence"/>
</dbReference>
<comment type="caution">
    <text evidence="1">The sequence shown here is derived from an EMBL/GenBank/DDBJ whole genome shotgun (WGS) entry which is preliminary data.</text>
</comment>
<evidence type="ECO:0000313" key="2">
    <source>
        <dbReference type="Proteomes" id="UP000247681"/>
    </source>
</evidence>
<dbReference type="OrthoDB" id="1452848at2"/>
<name>A0A2V4BZI9_9FLAO</name>
<keyword evidence="2" id="KW-1185">Reference proteome</keyword>
<reference evidence="1 2" key="1">
    <citation type="submission" date="2018-05" db="EMBL/GenBank/DDBJ databases">
        <title>Flavobacterium sp. strain IMCC34758, incomplete genome.</title>
        <authorList>
            <person name="Joung Y."/>
        </authorList>
    </citation>
    <scope>NUCLEOTIDE SEQUENCE [LARGE SCALE GENOMIC DNA]</scope>
    <source>
        <strain evidence="1 2">IMCC34758</strain>
    </source>
</reference>
<protein>
    <submittedName>
        <fullName evidence="1">Uncharacterized protein</fullName>
    </submittedName>
</protein>
<dbReference type="EMBL" id="QJHL01000003">
    <property type="protein sequence ID" value="PXY44486.1"/>
    <property type="molecule type" value="Genomic_DNA"/>
</dbReference>
<dbReference type="RefSeq" id="WP_110347213.1">
    <property type="nucleotide sequence ID" value="NZ_QJHL01000003.1"/>
</dbReference>
<accession>A0A2V4BZI9</accession>
<gene>
    <name evidence="1" type="ORF">DMB68_13540</name>
</gene>
<sequence length="61" mass="7231">MKEILIPNEFKNKIIKEFKSNRPSVRSALKFFSNSDTAKAMRKRAKELLQEELKKISEFED</sequence>
<evidence type="ECO:0000313" key="1">
    <source>
        <dbReference type="EMBL" id="PXY44486.1"/>
    </source>
</evidence>
<organism evidence="1 2">
    <name type="scientific">Flavobacterium hydrophilum</name>
    <dbReference type="NCBI Taxonomy" id="2211445"/>
    <lineage>
        <taxon>Bacteria</taxon>
        <taxon>Pseudomonadati</taxon>
        <taxon>Bacteroidota</taxon>
        <taxon>Flavobacteriia</taxon>
        <taxon>Flavobacteriales</taxon>
        <taxon>Flavobacteriaceae</taxon>
        <taxon>Flavobacterium</taxon>
    </lineage>
</organism>
<dbReference type="AlphaFoldDB" id="A0A2V4BZI9"/>
<proteinExistence type="predicted"/>